<organism evidence="1 2">
    <name type="scientific">Streptomyces citrinus</name>
    <dbReference type="NCBI Taxonomy" id="3118173"/>
    <lineage>
        <taxon>Bacteria</taxon>
        <taxon>Bacillati</taxon>
        <taxon>Actinomycetota</taxon>
        <taxon>Actinomycetes</taxon>
        <taxon>Kitasatosporales</taxon>
        <taxon>Streptomycetaceae</taxon>
        <taxon>Streptomyces</taxon>
    </lineage>
</organism>
<accession>A0ACD5APK3</accession>
<proteinExistence type="predicted"/>
<evidence type="ECO:0000313" key="2">
    <source>
        <dbReference type="Proteomes" id="UP001432251"/>
    </source>
</evidence>
<dbReference type="Proteomes" id="UP001432251">
    <property type="component" value="Chromosome"/>
</dbReference>
<sequence>MSTRTGERGPDPRPLFDRATAQATRLVAAARPARFTDPTPCREFDVRRLISHLVGVTRRIAVVGEGGDGLAVAPFADTVADEALAVAYEDARAAALRAWRDDARLDAEVAVPWGNVPGRAALAGYVMETVTHTWDLWEALGRPGTLDPELAGFALGVARTVLPAERRGPDVPFGATVAAPERADTYGELAAWLGRSPLGEKN</sequence>
<name>A0ACD5APK3_9ACTN</name>
<keyword evidence="2" id="KW-1185">Reference proteome</keyword>
<reference evidence="1" key="1">
    <citation type="journal article" date="2025" name="Int. J. Syst. Evol. Microbiol.">
        <title>Streptomyces citrinus sp. nov., with yellow diffusible pigment.</title>
        <authorList>
            <person name="He Y."/>
            <person name="Yang E."/>
            <person name="Xu J."/>
            <person name="Sun Y."/>
            <person name="Sun L."/>
        </authorList>
    </citation>
    <scope>NUCLEOTIDE SEQUENCE</scope>
    <source>
        <strain evidence="1">Q6</strain>
    </source>
</reference>
<protein>
    <submittedName>
        <fullName evidence="1">TIGR03086 family metal-binding protein</fullName>
    </submittedName>
</protein>
<gene>
    <name evidence="1" type="ORF">V2W30_27840</name>
</gene>
<dbReference type="EMBL" id="CP146022">
    <property type="protein sequence ID" value="WWQ69144.1"/>
    <property type="molecule type" value="Genomic_DNA"/>
</dbReference>
<evidence type="ECO:0000313" key="1">
    <source>
        <dbReference type="EMBL" id="WWQ69144.1"/>
    </source>
</evidence>